<evidence type="ECO:0000313" key="3">
    <source>
        <dbReference type="Proteomes" id="UP000030686"/>
    </source>
</evidence>
<dbReference type="OrthoDB" id="4232233at2759"/>
<dbReference type="Proteomes" id="UP000030686">
    <property type="component" value="Unassembled WGS sequence"/>
</dbReference>
<gene>
    <name evidence="2" type="ORF">PROQFM164_S06g000235</name>
</gene>
<feature type="region of interest" description="Disordered" evidence="1">
    <location>
        <begin position="102"/>
        <end position="181"/>
    </location>
</feature>
<feature type="compositionally biased region" description="Polar residues" evidence="1">
    <location>
        <begin position="107"/>
        <end position="118"/>
    </location>
</feature>
<evidence type="ECO:0000256" key="1">
    <source>
        <dbReference type="SAM" id="MobiDB-lite"/>
    </source>
</evidence>
<evidence type="ECO:0000313" key="2">
    <source>
        <dbReference type="EMBL" id="CDM37274.1"/>
    </source>
</evidence>
<organism evidence="2 3">
    <name type="scientific">Penicillium roqueforti (strain FM164)</name>
    <dbReference type="NCBI Taxonomy" id="1365484"/>
    <lineage>
        <taxon>Eukaryota</taxon>
        <taxon>Fungi</taxon>
        <taxon>Dikarya</taxon>
        <taxon>Ascomycota</taxon>
        <taxon>Pezizomycotina</taxon>
        <taxon>Eurotiomycetes</taxon>
        <taxon>Eurotiomycetidae</taxon>
        <taxon>Eurotiales</taxon>
        <taxon>Aspergillaceae</taxon>
        <taxon>Penicillium</taxon>
    </lineage>
</organism>
<reference evidence="2" key="1">
    <citation type="journal article" date="2014" name="Nat. Commun.">
        <title>Multiple recent horizontal transfers of a large genomic region in cheese making fungi.</title>
        <authorList>
            <person name="Cheeseman K."/>
            <person name="Ropars J."/>
            <person name="Renault P."/>
            <person name="Dupont J."/>
            <person name="Gouzy J."/>
            <person name="Branca A."/>
            <person name="Abraham A.L."/>
            <person name="Ceppi M."/>
            <person name="Conseiller E."/>
            <person name="Debuchy R."/>
            <person name="Malagnac F."/>
            <person name="Goarin A."/>
            <person name="Silar P."/>
            <person name="Lacoste S."/>
            <person name="Sallet E."/>
            <person name="Bensimon A."/>
            <person name="Giraud T."/>
            <person name="Brygoo Y."/>
        </authorList>
    </citation>
    <scope>NUCLEOTIDE SEQUENCE [LARGE SCALE GENOMIC DNA]</scope>
    <source>
        <strain evidence="2">FM164</strain>
    </source>
</reference>
<keyword evidence="3" id="KW-1185">Reference proteome</keyword>
<sequence length="215" mass="24457">MANLSRTFFIYWQEYSTEGIPLDEETTTRVEFRGGSLTPLSRFIPAILQNPLVIRNIQNDPRIRGLKLIVYNDLSSRDQGISSGPSFLLTLQANGPKIEQKIDEDLQQTIPNTTNSYRLTEPTVYKPENTKPTSSLKRPLPDCNPKPTEKGKASQISPVRDCYKNRPQTDSIQSDGNTDSTIIKLPYIPPNFRLINGRIINIERDTRIPKWSTTH</sequence>
<dbReference type="AlphaFoldDB" id="W6QT62"/>
<proteinExistence type="predicted"/>
<protein>
    <submittedName>
        <fullName evidence="2">Uncharacterized protein</fullName>
    </submittedName>
</protein>
<feature type="compositionally biased region" description="Polar residues" evidence="1">
    <location>
        <begin position="166"/>
        <end position="181"/>
    </location>
</feature>
<dbReference type="EMBL" id="HG792020">
    <property type="protein sequence ID" value="CDM37274.1"/>
    <property type="molecule type" value="Genomic_DNA"/>
</dbReference>
<accession>W6QT62</accession>
<name>W6QT62_PENRF</name>